<evidence type="ECO:0000313" key="3">
    <source>
        <dbReference type="Proteomes" id="UP001633002"/>
    </source>
</evidence>
<dbReference type="InterPro" id="IPR035903">
    <property type="entry name" value="HesB-like_dom_sf"/>
</dbReference>
<dbReference type="AlphaFoldDB" id="A0ABD3I3R4"/>
<evidence type="ECO:0000256" key="1">
    <source>
        <dbReference type="ARBA" id="ARBA00006718"/>
    </source>
</evidence>
<reference evidence="2 3" key="1">
    <citation type="submission" date="2024-09" db="EMBL/GenBank/DDBJ databases">
        <title>Chromosome-scale assembly of Riccia sorocarpa.</title>
        <authorList>
            <person name="Paukszto L."/>
        </authorList>
    </citation>
    <scope>NUCLEOTIDE SEQUENCE [LARGE SCALE GENOMIC DNA]</scope>
    <source>
        <strain evidence="2">LP-2024</strain>
        <tissue evidence="2">Aerial parts of the thallus</tissue>
    </source>
</reference>
<dbReference type="PANTHER" id="PTHR43011">
    <property type="entry name" value="IRON-SULFUR CLUSTER ASSEMBLY 2 HOMOLOG, MITOCHONDRIAL"/>
    <property type="match status" value="1"/>
</dbReference>
<dbReference type="Gene3D" id="2.60.300.12">
    <property type="entry name" value="HesB-like domain"/>
    <property type="match status" value="1"/>
</dbReference>
<proteinExistence type="inferred from homology"/>
<keyword evidence="3" id="KW-1185">Reference proteome</keyword>
<dbReference type="PANTHER" id="PTHR43011:SF1">
    <property type="entry name" value="IRON-SULFUR CLUSTER ASSEMBLY 2 HOMOLOG, MITOCHONDRIAL"/>
    <property type="match status" value="1"/>
</dbReference>
<organism evidence="2 3">
    <name type="scientific">Riccia sorocarpa</name>
    <dbReference type="NCBI Taxonomy" id="122646"/>
    <lineage>
        <taxon>Eukaryota</taxon>
        <taxon>Viridiplantae</taxon>
        <taxon>Streptophyta</taxon>
        <taxon>Embryophyta</taxon>
        <taxon>Marchantiophyta</taxon>
        <taxon>Marchantiopsida</taxon>
        <taxon>Marchantiidae</taxon>
        <taxon>Marchantiales</taxon>
        <taxon>Ricciaceae</taxon>
        <taxon>Riccia</taxon>
    </lineage>
</organism>
<dbReference type="Proteomes" id="UP001633002">
    <property type="component" value="Unassembled WGS sequence"/>
</dbReference>
<dbReference type="EMBL" id="JBJQOH010000002">
    <property type="protein sequence ID" value="KAL3698046.1"/>
    <property type="molecule type" value="Genomic_DNA"/>
</dbReference>
<evidence type="ECO:0000313" key="2">
    <source>
        <dbReference type="EMBL" id="KAL3698046.1"/>
    </source>
</evidence>
<name>A0ABD3I3R4_9MARC</name>
<protein>
    <submittedName>
        <fullName evidence="2">Uncharacterized protein</fullName>
    </submittedName>
</protein>
<sequence length="159" mass="17373">MLWEAGKKASSTARKQALSMTEAAGSTVLNILELRQEEHIGLECCNGLAHMRNYTDFQLCSGVDERAKLDKIVQEKGIRVLNKHSGYKFAGRLREPLHHMFTFAVEPEESSCEGIVITDNCVKGATVDFLEELIRTSFTVSSNPNAASGCACGASFTAK</sequence>
<accession>A0ABD3I3R4</accession>
<gene>
    <name evidence="2" type="ORF">R1sor_012122</name>
</gene>
<comment type="caution">
    <text evidence="2">The sequence shown here is derived from an EMBL/GenBank/DDBJ whole genome shotgun (WGS) entry which is preliminary data.</text>
</comment>
<comment type="similarity">
    <text evidence="1">Belongs to the HesB/IscA family.</text>
</comment>